<accession>A0ABC8V4C4</accession>
<organism evidence="3 4">
    <name type="scientific">Ilex paraguariensis</name>
    <name type="common">yerba mate</name>
    <dbReference type="NCBI Taxonomy" id="185542"/>
    <lineage>
        <taxon>Eukaryota</taxon>
        <taxon>Viridiplantae</taxon>
        <taxon>Streptophyta</taxon>
        <taxon>Embryophyta</taxon>
        <taxon>Tracheophyta</taxon>
        <taxon>Spermatophyta</taxon>
        <taxon>Magnoliopsida</taxon>
        <taxon>eudicotyledons</taxon>
        <taxon>Gunneridae</taxon>
        <taxon>Pentapetalae</taxon>
        <taxon>asterids</taxon>
        <taxon>campanulids</taxon>
        <taxon>Aquifoliales</taxon>
        <taxon>Aquifoliaceae</taxon>
        <taxon>Ilex</taxon>
    </lineage>
</organism>
<sequence>MKAMEFKPAIVAFFLIFLIALPCLSRGRLDVSNMDSGIYDIDYTGPKTHSSFPPPKGSGGKPNYNRKSVVAPRKSNDLRGEHAGGNKKKIHG</sequence>
<gene>
    <name evidence="3" type="ORF">ILEXP_LOCUS58741</name>
</gene>
<comment type="caution">
    <text evidence="3">The sequence shown here is derived from an EMBL/GenBank/DDBJ whole genome shotgun (WGS) entry which is preliminary data.</text>
</comment>
<feature type="region of interest" description="Disordered" evidence="1">
    <location>
        <begin position="43"/>
        <end position="92"/>
    </location>
</feature>
<feature type="signal peptide" evidence="2">
    <location>
        <begin position="1"/>
        <end position="25"/>
    </location>
</feature>
<proteinExistence type="predicted"/>
<protein>
    <recommendedName>
        <fullName evidence="5">Transmembrane protein</fullName>
    </recommendedName>
</protein>
<dbReference type="Proteomes" id="UP001642360">
    <property type="component" value="Unassembled WGS sequence"/>
</dbReference>
<keyword evidence="4" id="KW-1185">Reference proteome</keyword>
<reference evidence="3 4" key="1">
    <citation type="submission" date="2024-02" db="EMBL/GenBank/DDBJ databases">
        <authorList>
            <person name="Vignale AGUSTIN F."/>
            <person name="Sosa J E."/>
            <person name="Modenutti C."/>
        </authorList>
    </citation>
    <scope>NUCLEOTIDE SEQUENCE [LARGE SCALE GENOMIC DNA]</scope>
</reference>
<evidence type="ECO:0008006" key="5">
    <source>
        <dbReference type="Google" id="ProtNLM"/>
    </source>
</evidence>
<evidence type="ECO:0000313" key="3">
    <source>
        <dbReference type="EMBL" id="CAK9188109.1"/>
    </source>
</evidence>
<evidence type="ECO:0000313" key="4">
    <source>
        <dbReference type="Proteomes" id="UP001642360"/>
    </source>
</evidence>
<evidence type="ECO:0000256" key="2">
    <source>
        <dbReference type="SAM" id="SignalP"/>
    </source>
</evidence>
<name>A0ABC8V4C4_9AQUA</name>
<dbReference type="AlphaFoldDB" id="A0ABC8V4C4"/>
<dbReference type="EMBL" id="CAUOFW020010291">
    <property type="protein sequence ID" value="CAK9188109.1"/>
    <property type="molecule type" value="Genomic_DNA"/>
</dbReference>
<feature type="chain" id="PRO_5044861888" description="Transmembrane protein" evidence="2">
    <location>
        <begin position="26"/>
        <end position="92"/>
    </location>
</feature>
<evidence type="ECO:0000256" key="1">
    <source>
        <dbReference type="SAM" id="MobiDB-lite"/>
    </source>
</evidence>
<keyword evidence="2" id="KW-0732">Signal</keyword>
<feature type="compositionally biased region" description="Basic and acidic residues" evidence="1">
    <location>
        <begin position="74"/>
        <end position="84"/>
    </location>
</feature>